<keyword evidence="3" id="KW-0833">Ubl conjugation pathway</keyword>
<dbReference type="EMBL" id="JANJYI010000008">
    <property type="protein sequence ID" value="KAK2638090.1"/>
    <property type="molecule type" value="Genomic_DNA"/>
</dbReference>
<dbReference type="InterPro" id="IPR013083">
    <property type="entry name" value="Znf_RING/FYVE/PHD"/>
</dbReference>
<name>A0AAD9TL45_9ROSI</name>
<comment type="pathway">
    <text evidence="1">Protein modification; protein ubiquitination.</text>
</comment>
<dbReference type="InterPro" id="IPR003613">
    <property type="entry name" value="Ubox_domain"/>
</dbReference>
<keyword evidence="2" id="KW-0808">Transferase</keyword>
<evidence type="ECO:0000259" key="4">
    <source>
        <dbReference type="PROSITE" id="PS51698"/>
    </source>
</evidence>
<keyword evidence="6" id="KW-1185">Reference proteome</keyword>
<organism evidence="5 6">
    <name type="scientific">Dipteronia dyeriana</name>
    <dbReference type="NCBI Taxonomy" id="168575"/>
    <lineage>
        <taxon>Eukaryota</taxon>
        <taxon>Viridiplantae</taxon>
        <taxon>Streptophyta</taxon>
        <taxon>Embryophyta</taxon>
        <taxon>Tracheophyta</taxon>
        <taxon>Spermatophyta</taxon>
        <taxon>Magnoliopsida</taxon>
        <taxon>eudicotyledons</taxon>
        <taxon>Gunneridae</taxon>
        <taxon>Pentapetalae</taxon>
        <taxon>rosids</taxon>
        <taxon>malvids</taxon>
        <taxon>Sapindales</taxon>
        <taxon>Sapindaceae</taxon>
        <taxon>Hippocastanoideae</taxon>
        <taxon>Acereae</taxon>
        <taxon>Dipteronia</taxon>
    </lineage>
</organism>
<dbReference type="SUPFAM" id="SSF57850">
    <property type="entry name" value="RING/U-box"/>
    <property type="match status" value="1"/>
</dbReference>
<reference evidence="5" key="1">
    <citation type="journal article" date="2023" name="Plant J.">
        <title>Genome sequences and population genomics provide insights into the demographic history, inbreeding, and mutation load of two 'living fossil' tree species of Dipteronia.</title>
        <authorList>
            <person name="Feng Y."/>
            <person name="Comes H.P."/>
            <person name="Chen J."/>
            <person name="Zhu S."/>
            <person name="Lu R."/>
            <person name="Zhang X."/>
            <person name="Li P."/>
            <person name="Qiu J."/>
            <person name="Olsen K.M."/>
            <person name="Qiu Y."/>
        </authorList>
    </citation>
    <scope>NUCLEOTIDE SEQUENCE</scope>
    <source>
        <strain evidence="5">KIB01</strain>
    </source>
</reference>
<evidence type="ECO:0000313" key="6">
    <source>
        <dbReference type="Proteomes" id="UP001280121"/>
    </source>
</evidence>
<dbReference type="Pfam" id="PF04564">
    <property type="entry name" value="U-box"/>
    <property type="match status" value="1"/>
</dbReference>
<dbReference type="Proteomes" id="UP001280121">
    <property type="component" value="Unassembled WGS sequence"/>
</dbReference>
<dbReference type="PROSITE" id="PS51698">
    <property type="entry name" value="U_BOX"/>
    <property type="match status" value="1"/>
</dbReference>
<feature type="domain" description="U-box" evidence="4">
    <location>
        <begin position="65"/>
        <end position="97"/>
    </location>
</feature>
<evidence type="ECO:0000256" key="1">
    <source>
        <dbReference type="ARBA" id="ARBA00004906"/>
    </source>
</evidence>
<evidence type="ECO:0000256" key="2">
    <source>
        <dbReference type="ARBA" id="ARBA00022679"/>
    </source>
</evidence>
<dbReference type="GO" id="GO:0004842">
    <property type="term" value="F:ubiquitin-protein transferase activity"/>
    <property type="evidence" value="ECO:0007669"/>
    <property type="project" value="InterPro"/>
</dbReference>
<comment type="caution">
    <text evidence="5">The sequence shown here is derived from an EMBL/GenBank/DDBJ whole genome shotgun (WGS) entry which is preliminary data.</text>
</comment>
<proteinExistence type="predicted"/>
<sequence length="97" mass="11050">MANRVVDETNKQAVELKKEFQTLMNSIIDGDDYAIHDTNQAMRVLSSITRLKTVKYIPYGVYVRDVPQEFKCPLSGEIMGDPVVLDSCQTYNNFSIQ</sequence>
<evidence type="ECO:0000313" key="5">
    <source>
        <dbReference type="EMBL" id="KAK2638090.1"/>
    </source>
</evidence>
<dbReference type="GO" id="GO:0016567">
    <property type="term" value="P:protein ubiquitination"/>
    <property type="evidence" value="ECO:0007669"/>
    <property type="project" value="InterPro"/>
</dbReference>
<accession>A0AAD9TL45</accession>
<protein>
    <recommendedName>
        <fullName evidence="4">U-box domain-containing protein</fullName>
    </recommendedName>
</protein>
<dbReference type="AlphaFoldDB" id="A0AAD9TL45"/>
<evidence type="ECO:0000256" key="3">
    <source>
        <dbReference type="ARBA" id="ARBA00022786"/>
    </source>
</evidence>
<gene>
    <name evidence="5" type="ORF">Ddye_025885</name>
</gene>
<dbReference type="Gene3D" id="3.30.40.10">
    <property type="entry name" value="Zinc/RING finger domain, C3HC4 (zinc finger)"/>
    <property type="match status" value="1"/>
</dbReference>